<evidence type="ECO:0000259" key="2">
    <source>
        <dbReference type="Pfam" id="PF17921"/>
    </source>
</evidence>
<dbReference type="InterPro" id="IPR041588">
    <property type="entry name" value="Integrase_H2C2"/>
</dbReference>
<gene>
    <name evidence="3" type="ORF">Tco_1055256</name>
</gene>
<dbReference type="SUPFAM" id="SSF56672">
    <property type="entry name" value="DNA/RNA polymerases"/>
    <property type="match status" value="1"/>
</dbReference>
<accession>A0ABQ5H034</accession>
<dbReference type="PANTHER" id="PTHR37984:SF5">
    <property type="entry name" value="PROTEIN NYNRIN-LIKE"/>
    <property type="match status" value="1"/>
</dbReference>
<comment type="caution">
    <text evidence="3">The sequence shown here is derived from an EMBL/GenBank/DDBJ whole genome shotgun (WGS) entry which is preliminary data.</text>
</comment>
<dbReference type="InterPro" id="IPR043128">
    <property type="entry name" value="Rev_trsase/Diguanyl_cyclase"/>
</dbReference>
<keyword evidence="4" id="KW-1185">Reference proteome</keyword>
<organism evidence="3 4">
    <name type="scientific">Tanacetum coccineum</name>
    <dbReference type="NCBI Taxonomy" id="301880"/>
    <lineage>
        <taxon>Eukaryota</taxon>
        <taxon>Viridiplantae</taxon>
        <taxon>Streptophyta</taxon>
        <taxon>Embryophyta</taxon>
        <taxon>Tracheophyta</taxon>
        <taxon>Spermatophyta</taxon>
        <taxon>Magnoliopsida</taxon>
        <taxon>eudicotyledons</taxon>
        <taxon>Gunneridae</taxon>
        <taxon>Pentapetalae</taxon>
        <taxon>asterids</taxon>
        <taxon>campanulids</taxon>
        <taxon>Asterales</taxon>
        <taxon>Asteraceae</taxon>
        <taxon>Asteroideae</taxon>
        <taxon>Anthemideae</taxon>
        <taxon>Anthemidinae</taxon>
        <taxon>Tanacetum</taxon>
    </lineage>
</organism>
<dbReference type="Gene3D" id="3.30.70.270">
    <property type="match status" value="2"/>
</dbReference>
<proteinExistence type="predicted"/>
<sequence>TIVATSTTEAEYVAAASCCGQVLWIQNQMLDYGFNFMNTKIYIDNESTICIVKNPVYHLKTKHIAIRHHFIQDAYEKKLIQSKNSLVKHFEDMRLYRPSKEYLLVWFNPPRDVSMSCLTTKGMRNNGAMCARRFRESLRRVTDGAEAFLILTLFILCLDKVSTDHAKLVPLGKVCTAKETLEKNTAKGTKCKLEPLISLTDDLSLLSNMAALESCPKHNMIAYLEKTEGNVEFHEVIDFLRRSYIYHALTVSPVVSTTFVEQFWTSAKSKTINNVRHITAKVAGKFVSISEASIRTDLIFDDADGIDSLPNQAIFDAIQLMGYEGDLTVLTFNKALFSPQWRFLFHTINHCLSSKSTSWDQIPTNIATAVICLTTNQKYNFSKLIFDGMLRHLEAKKKFVMYPRFISIFLGRKLANISVPLDHFPVNSLTSKVFSFMIKKGKHFSGKVTPLFDTMLVQPTQDEGASSERLSVEQPSPSPAPTNESLPDSSSAQPSEVPFEQQPDPSPRPSPRPSPTPSPTPIIPDSIPEPTGENLGDHSSNDTSLSGNEDDMTHSHITMIFVSLYLLKGCHVFLAHITIKEAEDNSEEKRLEDVPIIRDFPEVFPKDLPGYHQLRVHEEDIPKTAFRTRYGHYKFQVTPFGLMNAPANKKEHEEHLKVILELLKEEESYAKFSKCEFWIPKVQFLGHVIDSQGIRVDPAKIESIKDWASSKTPTKIRQSLGLAGYYRRFIERFSKIAKPMIKLTQKKVAFEWGDKQEEAFQTLKKINHKSIQHILDHKELNMRQRHWLELLSDYDCEIHYNLGKASVVADALSKKERIKPLRVRVLVMTTGLDLPKQILNAPTEAQKPENLKNEDVGGMIRKDIPKEKLEPRTDGTLCLNSRSWLPSYGDLRTVIMHESHKSKYSIHPGSDQMYQDMKKLYLWPNMKADIATYVSKCLTCARVKAEHQRPSSLLIQPEIPQWKWDNITMDFVTKAS</sequence>
<feature type="non-terminal residue" evidence="3">
    <location>
        <position position="1"/>
    </location>
</feature>
<keyword evidence="3" id="KW-0695">RNA-directed DNA polymerase</keyword>
<dbReference type="Pfam" id="PF17921">
    <property type="entry name" value="Integrase_H2C2"/>
    <property type="match status" value="1"/>
</dbReference>
<dbReference type="PANTHER" id="PTHR37984">
    <property type="entry name" value="PROTEIN CBG26694"/>
    <property type="match status" value="1"/>
</dbReference>
<feature type="compositionally biased region" description="Polar residues" evidence="1">
    <location>
        <begin position="481"/>
        <end position="494"/>
    </location>
</feature>
<evidence type="ECO:0000256" key="1">
    <source>
        <dbReference type="SAM" id="MobiDB-lite"/>
    </source>
</evidence>
<dbReference type="EMBL" id="BQNB010019035">
    <property type="protein sequence ID" value="GJT80914.1"/>
    <property type="molecule type" value="Genomic_DNA"/>
</dbReference>
<evidence type="ECO:0000313" key="4">
    <source>
        <dbReference type="Proteomes" id="UP001151760"/>
    </source>
</evidence>
<protein>
    <submittedName>
        <fullName evidence="3">Reverse transcriptase domain-containing protein</fullName>
    </submittedName>
</protein>
<dbReference type="GO" id="GO:0003964">
    <property type="term" value="F:RNA-directed DNA polymerase activity"/>
    <property type="evidence" value="ECO:0007669"/>
    <property type="project" value="UniProtKB-KW"/>
</dbReference>
<feature type="compositionally biased region" description="Pro residues" evidence="1">
    <location>
        <begin position="504"/>
        <end position="522"/>
    </location>
</feature>
<evidence type="ECO:0000313" key="3">
    <source>
        <dbReference type="EMBL" id="GJT80914.1"/>
    </source>
</evidence>
<dbReference type="InterPro" id="IPR043502">
    <property type="entry name" value="DNA/RNA_pol_sf"/>
</dbReference>
<dbReference type="Gene3D" id="3.10.10.10">
    <property type="entry name" value="HIV Type 1 Reverse Transcriptase, subunit A, domain 1"/>
    <property type="match status" value="1"/>
</dbReference>
<reference evidence="3" key="2">
    <citation type="submission" date="2022-01" db="EMBL/GenBank/DDBJ databases">
        <authorList>
            <person name="Yamashiro T."/>
            <person name="Shiraishi A."/>
            <person name="Satake H."/>
            <person name="Nakayama K."/>
        </authorList>
    </citation>
    <scope>NUCLEOTIDE SEQUENCE</scope>
</reference>
<dbReference type="CDD" id="cd09272">
    <property type="entry name" value="RNase_HI_RT_Ty1"/>
    <property type="match status" value="1"/>
</dbReference>
<name>A0ABQ5H034_9ASTR</name>
<feature type="domain" description="Integrase zinc-binding" evidence="2">
    <location>
        <begin position="890"/>
        <end position="945"/>
    </location>
</feature>
<keyword evidence="3" id="KW-0808">Transferase</keyword>
<dbReference type="Proteomes" id="UP001151760">
    <property type="component" value="Unassembled WGS sequence"/>
</dbReference>
<keyword evidence="3" id="KW-0548">Nucleotidyltransferase</keyword>
<reference evidence="3" key="1">
    <citation type="journal article" date="2022" name="Int. J. Mol. Sci.">
        <title>Draft Genome of Tanacetum Coccineum: Genomic Comparison of Closely Related Tanacetum-Family Plants.</title>
        <authorList>
            <person name="Yamashiro T."/>
            <person name="Shiraishi A."/>
            <person name="Nakayama K."/>
            <person name="Satake H."/>
        </authorList>
    </citation>
    <scope>NUCLEOTIDE SEQUENCE</scope>
</reference>
<feature type="region of interest" description="Disordered" evidence="1">
    <location>
        <begin position="460"/>
        <end position="550"/>
    </location>
</feature>
<dbReference type="Gene3D" id="1.10.340.70">
    <property type="match status" value="1"/>
</dbReference>
<dbReference type="InterPro" id="IPR050951">
    <property type="entry name" value="Retrovirus_Pol_polyprotein"/>
</dbReference>
<dbReference type="CDD" id="cd01647">
    <property type="entry name" value="RT_LTR"/>
    <property type="match status" value="1"/>
</dbReference>